<dbReference type="OrthoDB" id="433924at2759"/>
<dbReference type="EMBL" id="SGPL01000141">
    <property type="protein sequence ID" value="THH16827.1"/>
    <property type="molecule type" value="Genomic_DNA"/>
</dbReference>
<feature type="compositionally biased region" description="Polar residues" evidence="3">
    <location>
        <begin position="234"/>
        <end position="247"/>
    </location>
</feature>
<name>A0A4S4LXH9_9AGAM</name>
<organism evidence="5 6">
    <name type="scientific">Bondarzewia mesenterica</name>
    <dbReference type="NCBI Taxonomy" id="1095465"/>
    <lineage>
        <taxon>Eukaryota</taxon>
        <taxon>Fungi</taxon>
        <taxon>Dikarya</taxon>
        <taxon>Basidiomycota</taxon>
        <taxon>Agaricomycotina</taxon>
        <taxon>Agaricomycetes</taxon>
        <taxon>Russulales</taxon>
        <taxon>Bondarzewiaceae</taxon>
        <taxon>Bondarzewia</taxon>
    </lineage>
</organism>
<dbReference type="PROSITE" id="PS00598">
    <property type="entry name" value="CHROMO_1"/>
    <property type="match status" value="1"/>
</dbReference>
<dbReference type="Gene3D" id="2.40.50.40">
    <property type="match status" value="1"/>
</dbReference>
<dbReference type="InterPro" id="IPR023780">
    <property type="entry name" value="Chromo_domain"/>
</dbReference>
<dbReference type="SUPFAM" id="SSF54160">
    <property type="entry name" value="Chromo domain-like"/>
    <property type="match status" value="1"/>
</dbReference>
<feature type="compositionally biased region" description="Polar residues" evidence="3">
    <location>
        <begin position="397"/>
        <end position="412"/>
    </location>
</feature>
<evidence type="ECO:0000256" key="2">
    <source>
        <dbReference type="ARBA" id="ARBA00023242"/>
    </source>
</evidence>
<feature type="region of interest" description="Disordered" evidence="3">
    <location>
        <begin position="143"/>
        <end position="331"/>
    </location>
</feature>
<evidence type="ECO:0000256" key="1">
    <source>
        <dbReference type="ARBA" id="ARBA00004123"/>
    </source>
</evidence>
<dbReference type="InterPro" id="IPR000953">
    <property type="entry name" value="Chromo/chromo_shadow_dom"/>
</dbReference>
<comment type="subcellular location">
    <subcellularLocation>
        <location evidence="1">Nucleus</location>
    </subcellularLocation>
</comment>
<sequence>MPKKPQKPESEPEEEMFHVGNLHQEYHVKWGGYDSDADSWEPEQNVGGCDRLLRSFWDHVGMDNEDYEIGHEIEAKPAWIKKEREFFAKNFGKDEEERKRKKEQEKKKKRYKGFSVSASNTKSAIDKQAKAIKEVTKFVHEINSGSSAEESDDMPVSSLPARKSASAAKSGDDESVVSIPDSDSDSEETPLSTQPKASSLRVGKKRKAQAISSAPSTSKPKVSLTEPPRKVPRTLSNTFKMKASTSAKGKAPMVASPHPAPSSTPESPTSLFSDAESPDPAARKKLPPASSASVQAKPLVTASKPAAGQIRRRYAAPKIQRIDPPMMTSGSALATKQRLAAGGLMAPKPVNPLSKLSFKKNPTATANQEMGSPQSIQPPAATTAVPARPAPGFRPEASTSRVSDATDINQSPPYDYQDFGGMDVDAPPEPSLPEPPQPAANQPPVPRRMTAAEKFLATIMPTSLSAPIQDGVETSNPVFRPAAAPPVAKIGIAGQPRIPRKFKWIGEIFMNTKKDHAERICNAMLSDLTPGIPNGSRFNYVFNEEHPVDSVRLKGLLHMTDLALIRPACSAVAQMAKLGPEDKKDTDASEALRTLSRYMAPRQLVTYTTLYASQTEISALLLIIPSASDALCAEFKVPSELQKSSLFVAALVPWALPEKQASSLRIWRMPEEREPFAYLTDNAEPVVVADLARSVRSEPRYHRALHVLRFPKWLHSFMSQPGRKYCLWKMRGDGTPEELETQALKCILGRCAGAEDAGHKADVRVVFVHVGSLDSLHKLPALAERRKKRPEIQFFTYGTHERVPPERWGIHEIYPLGGIVTFTPSVFREHPLAVYKVISMLEEHPLWDCYIVPSVVAMVARETSGTEPLTALEKGDFVHAILLDMIEEGRLSLMSTVPVGRARGAMISDWISWQTQLPCLTARGILEKCMRSFIQQYDDTPEEQWPSAVESEVVTSISSLQLQPAIMDNYRRFVVIRGEQDGANTPRDSIEWIPISQFDFRDDFFPDFNLSHCRR</sequence>
<feature type="compositionally biased region" description="Low complexity" evidence="3">
    <location>
        <begin position="255"/>
        <end position="270"/>
    </location>
</feature>
<dbReference type="SMART" id="SM00298">
    <property type="entry name" value="CHROMO"/>
    <property type="match status" value="1"/>
</dbReference>
<evidence type="ECO:0000313" key="6">
    <source>
        <dbReference type="Proteomes" id="UP000310158"/>
    </source>
</evidence>
<feature type="compositionally biased region" description="Polar residues" evidence="3">
    <location>
        <begin position="210"/>
        <end position="220"/>
    </location>
</feature>
<reference evidence="5 6" key="1">
    <citation type="submission" date="2019-02" db="EMBL/GenBank/DDBJ databases">
        <title>Genome sequencing of the rare red list fungi Bondarzewia mesenterica.</title>
        <authorList>
            <person name="Buettner E."/>
            <person name="Kellner H."/>
        </authorList>
    </citation>
    <scope>NUCLEOTIDE SEQUENCE [LARGE SCALE GENOMIC DNA]</scope>
    <source>
        <strain evidence="5 6">DSM 108281</strain>
    </source>
</reference>
<dbReference type="Pfam" id="PF00385">
    <property type="entry name" value="Chromo"/>
    <property type="match status" value="1"/>
</dbReference>
<dbReference type="PROSITE" id="PS50013">
    <property type="entry name" value="CHROMO_2"/>
    <property type="match status" value="1"/>
</dbReference>
<keyword evidence="2" id="KW-0539">Nucleus</keyword>
<gene>
    <name evidence="5" type="ORF">EW146_g3874</name>
</gene>
<keyword evidence="6" id="KW-1185">Reference proteome</keyword>
<dbReference type="Proteomes" id="UP000310158">
    <property type="component" value="Unassembled WGS sequence"/>
</dbReference>
<feature type="compositionally biased region" description="Basic and acidic residues" evidence="3">
    <location>
        <begin position="90"/>
        <end position="106"/>
    </location>
</feature>
<dbReference type="InterPro" id="IPR016197">
    <property type="entry name" value="Chromo-like_dom_sf"/>
</dbReference>
<comment type="caution">
    <text evidence="5">The sequence shown here is derived from an EMBL/GenBank/DDBJ whole genome shotgun (WGS) entry which is preliminary data.</text>
</comment>
<evidence type="ECO:0000313" key="5">
    <source>
        <dbReference type="EMBL" id="THH16827.1"/>
    </source>
</evidence>
<dbReference type="InterPro" id="IPR023779">
    <property type="entry name" value="Chromodomain_CS"/>
</dbReference>
<feature type="compositionally biased region" description="Pro residues" evidence="3">
    <location>
        <begin position="427"/>
        <end position="445"/>
    </location>
</feature>
<proteinExistence type="predicted"/>
<feature type="compositionally biased region" description="Low complexity" evidence="3">
    <location>
        <begin position="378"/>
        <end position="391"/>
    </location>
</feature>
<accession>A0A4S4LXH9</accession>
<evidence type="ECO:0000256" key="3">
    <source>
        <dbReference type="SAM" id="MobiDB-lite"/>
    </source>
</evidence>
<feature type="region of interest" description="Disordered" evidence="3">
    <location>
        <begin position="344"/>
        <end position="445"/>
    </location>
</feature>
<protein>
    <recommendedName>
        <fullName evidence="4">Chromo domain-containing protein</fullName>
    </recommendedName>
</protein>
<feature type="domain" description="Chromo" evidence="4">
    <location>
        <begin position="11"/>
        <end position="68"/>
    </location>
</feature>
<feature type="region of interest" description="Disordered" evidence="3">
    <location>
        <begin position="90"/>
        <end position="126"/>
    </location>
</feature>
<feature type="compositionally biased region" description="Polar residues" evidence="3">
    <location>
        <begin position="360"/>
        <end position="377"/>
    </location>
</feature>
<dbReference type="AlphaFoldDB" id="A0A4S4LXH9"/>
<dbReference type="GO" id="GO:0006338">
    <property type="term" value="P:chromatin remodeling"/>
    <property type="evidence" value="ECO:0007669"/>
    <property type="project" value="UniProtKB-ARBA"/>
</dbReference>
<evidence type="ECO:0000259" key="4">
    <source>
        <dbReference type="PROSITE" id="PS50013"/>
    </source>
</evidence>
<dbReference type="GO" id="GO:0005634">
    <property type="term" value="C:nucleus"/>
    <property type="evidence" value="ECO:0007669"/>
    <property type="project" value="UniProtKB-SubCell"/>
</dbReference>